<dbReference type="AlphaFoldDB" id="A0A3P6BTT6"/>
<feature type="region of interest" description="Disordered" evidence="1">
    <location>
        <begin position="35"/>
        <end position="93"/>
    </location>
</feature>
<sequence length="93" mass="10384">MKLGLTPNPFCFVFFYDDVVSIFFLTISKMRNERNQSTNRFSTASPRIPIQALDRDRTSSSSSAAPGSISTNPRDRFRRASSGLYPSSPISTL</sequence>
<feature type="compositionally biased region" description="Polar residues" evidence="1">
    <location>
        <begin position="84"/>
        <end position="93"/>
    </location>
</feature>
<name>A0A3P6BTT6_BRAOL</name>
<dbReference type="EMBL" id="LR031872">
    <property type="protein sequence ID" value="VDC99158.1"/>
    <property type="molecule type" value="Genomic_DNA"/>
</dbReference>
<feature type="compositionally biased region" description="Low complexity" evidence="1">
    <location>
        <begin position="59"/>
        <end position="70"/>
    </location>
</feature>
<organism evidence="3">
    <name type="scientific">Brassica oleracea</name>
    <name type="common">Wild cabbage</name>
    <dbReference type="NCBI Taxonomy" id="3712"/>
    <lineage>
        <taxon>Eukaryota</taxon>
        <taxon>Viridiplantae</taxon>
        <taxon>Streptophyta</taxon>
        <taxon>Embryophyta</taxon>
        <taxon>Tracheophyta</taxon>
        <taxon>Spermatophyta</taxon>
        <taxon>Magnoliopsida</taxon>
        <taxon>eudicotyledons</taxon>
        <taxon>Gunneridae</taxon>
        <taxon>Pentapetalae</taxon>
        <taxon>rosids</taxon>
        <taxon>malvids</taxon>
        <taxon>Brassicales</taxon>
        <taxon>Brassicaceae</taxon>
        <taxon>Brassiceae</taxon>
        <taxon>Brassica</taxon>
    </lineage>
</organism>
<feature type="compositionally biased region" description="Polar residues" evidence="1">
    <location>
        <begin position="35"/>
        <end position="45"/>
    </location>
</feature>
<protein>
    <submittedName>
        <fullName evidence="3">Uncharacterized protein</fullName>
    </submittedName>
</protein>
<evidence type="ECO:0000313" key="3">
    <source>
        <dbReference type="EMBL" id="VDC99158.1"/>
    </source>
</evidence>
<accession>A0A3P6BTT6</accession>
<reference evidence="3" key="1">
    <citation type="submission" date="2018-11" db="EMBL/GenBank/DDBJ databases">
        <authorList>
            <consortium name="Genoscope - CEA"/>
            <person name="William W."/>
        </authorList>
    </citation>
    <scope>NUCLEOTIDE SEQUENCE</scope>
</reference>
<evidence type="ECO:0000256" key="1">
    <source>
        <dbReference type="SAM" id="MobiDB-lite"/>
    </source>
</evidence>
<keyword evidence="2" id="KW-1133">Transmembrane helix</keyword>
<proteinExistence type="predicted"/>
<keyword evidence="2" id="KW-0472">Membrane</keyword>
<feature type="transmembrane region" description="Helical" evidence="2">
    <location>
        <begin position="6"/>
        <end position="27"/>
    </location>
</feature>
<evidence type="ECO:0000256" key="2">
    <source>
        <dbReference type="SAM" id="Phobius"/>
    </source>
</evidence>
<keyword evidence="2" id="KW-0812">Transmembrane</keyword>
<gene>
    <name evidence="3" type="ORF">BOLC3T20399H</name>
</gene>